<keyword evidence="2" id="KW-1185">Reference proteome</keyword>
<evidence type="ECO:0000313" key="2">
    <source>
        <dbReference type="Proteomes" id="UP000321413"/>
    </source>
</evidence>
<dbReference type="Proteomes" id="UP000321413">
    <property type="component" value="Unassembled WGS sequence"/>
</dbReference>
<gene>
    <name evidence="1" type="ORF">FVD38_08800</name>
</gene>
<proteinExistence type="predicted"/>
<comment type="caution">
    <text evidence="1">The sequence shown here is derived from an EMBL/GenBank/DDBJ whole genome shotgun (WGS) entry which is preliminary data.</text>
</comment>
<name>A0A5C7G4K8_9BURK</name>
<dbReference type="AlphaFoldDB" id="A0A5C7G4K8"/>
<organism evidence="1 2">
    <name type="scientific">Massilia arenae</name>
    <dbReference type="NCBI Taxonomy" id="2603288"/>
    <lineage>
        <taxon>Bacteria</taxon>
        <taxon>Pseudomonadati</taxon>
        <taxon>Pseudomonadota</taxon>
        <taxon>Betaproteobacteria</taxon>
        <taxon>Burkholderiales</taxon>
        <taxon>Oxalobacteraceae</taxon>
        <taxon>Telluria group</taxon>
        <taxon>Massilia</taxon>
    </lineage>
</organism>
<sequence>MLKFLKKSLFGRPRPPLAQQLASLADSGIAPLDAACEELVLRRCAGNHLRHEPYMALLLELGGGSLSEDADGPDIPLSHDVWHFDTECIVSHGDYIDIARRFTALSKGALVLTDVRDHVDIEEGVAWLSFRIDGKEVRWDLAVEDDWVDPNVFSRFELLLAQTGSQRRYIWFDLQGQDCLVACVSAEQQERLKLVTGLETRHTPPA</sequence>
<accession>A0A5C7G4K8</accession>
<protein>
    <submittedName>
        <fullName evidence="1">Uncharacterized protein</fullName>
    </submittedName>
</protein>
<evidence type="ECO:0000313" key="1">
    <source>
        <dbReference type="EMBL" id="TXG00449.1"/>
    </source>
</evidence>
<reference evidence="1 2" key="1">
    <citation type="submission" date="2019-08" db="EMBL/GenBank/DDBJ databases">
        <title>Massilia golmudensis sp. nov., isolated from sand in the Qinghai-Tibetan Plateau.</title>
        <authorList>
            <person name="Zhang B."/>
        </authorList>
    </citation>
    <scope>NUCLEOTIDE SEQUENCE [LARGE SCALE GENOMIC DNA]</scope>
    <source>
        <strain evidence="1 2">GEM5</strain>
    </source>
</reference>
<dbReference type="RefSeq" id="WP_147934463.1">
    <property type="nucleotide sequence ID" value="NZ_VPFD01000007.1"/>
</dbReference>
<dbReference type="EMBL" id="VPFD01000007">
    <property type="protein sequence ID" value="TXG00449.1"/>
    <property type="molecule type" value="Genomic_DNA"/>
</dbReference>